<proteinExistence type="predicted"/>
<sequence>MLGPIRIKDGFAWGNLVEAPDATCRVAIDKFDISIGANRLFSASLPAFFKVVVASTV</sequence>
<accession>A0A2V0QQI9</accession>
<dbReference type="EMBL" id="BGJZ01000242">
    <property type="protein sequence ID" value="GBH11512.1"/>
    <property type="molecule type" value="Genomic_DNA"/>
</dbReference>
<gene>
    <name evidence="1" type="ORF">KPSA1_04953</name>
</gene>
<protein>
    <submittedName>
        <fullName evidence="1">Uncharacterized protein</fullName>
    </submittedName>
</protein>
<organism evidence="1 2">
    <name type="scientific">Pseudomonas syringae pv. actinidiae</name>
    <dbReference type="NCBI Taxonomy" id="103796"/>
    <lineage>
        <taxon>Bacteria</taxon>
        <taxon>Pseudomonadati</taxon>
        <taxon>Pseudomonadota</taxon>
        <taxon>Gammaproteobacteria</taxon>
        <taxon>Pseudomonadales</taxon>
        <taxon>Pseudomonadaceae</taxon>
        <taxon>Pseudomonas</taxon>
        <taxon>Pseudomonas syringae</taxon>
    </lineage>
</organism>
<dbReference type="Proteomes" id="UP000247480">
    <property type="component" value="Unassembled WGS sequence"/>
</dbReference>
<name>A0A2V0QQI9_PSESF</name>
<comment type="caution">
    <text evidence="1">The sequence shown here is derived from an EMBL/GenBank/DDBJ whole genome shotgun (WGS) entry which is preliminary data.</text>
</comment>
<reference evidence="1 2" key="1">
    <citation type="submission" date="2018-04" db="EMBL/GenBank/DDBJ databases">
        <title>Draft genome sequence of Pseudomonas syringae pv. actinidiae biovar 1 strains isolated from kiwifruit in Kagawa prefecture.</title>
        <authorList>
            <person name="Tabuchi M."/>
            <person name="Saito M."/>
            <person name="Fujiwara S."/>
            <person name="Sasa N."/>
            <person name="Akimitsu K."/>
            <person name="Gomi K."/>
            <person name="Konishi-Sugita S."/>
            <person name="Hamano K."/>
            <person name="Kataoka I."/>
        </authorList>
    </citation>
    <scope>NUCLEOTIDE SEQUENCE [LARGE SCALE GENOMIC DNA]</scope>
    <source>
        <strain evidence="1 2">MAFF212206</strain>
    </source>
</reference>
<evidence type="ECO:0000313" key="1">
    <source>
        <dbReference type="EMBL" id="GBH11512.1"/>
    </source>
</evidence>
<evidence type="ECO:0000313" key="2">
    <source>
        <dbReference type="Proteomes" id="UP000247480"/>
    </source>
</evidence>
<dbReference type="AlphaFoldDB" id="A0A2V0QQI9"/>